<gene>
    <name evidence="2" type="ORF">DEIGR_101478</name>
</gene>
<comment type="caution">
    <text evidence="2">The sequence shown here is derived from an EMBL/GenBank/DDBJ whole genome shotgun (WGS) entry which is preliminary data.</text>
</comment>
<evidence type="ECO:0008006" key="4">
    <source>
        <dbReference type="Google" id="ProtNLM"/>
    </source>
</evidence>
<evidence type="ECO:0000313" key="3">
    <source>
        <dbReference type="Proteomes" id="UP000056209"/>
    </source>
</evidence>
<keyword evidence="1" id="KW-0472">Membrane</keyword>
<dbReference type="EMBL" id="BCMS01000001">
    <property type="protein sequence ID" value="GAQ21451.1"/>
    <property type="molecule type" value="Genomic_DNA"/>
</dbReference>
<feature type="transmembrane region" description="Helical" evidence="1">
    <location>
        <begin position="7"/>
        <end position="27"/>
    </location>
</feature>
<name>A0A117DND1_9DEIO</name>
<dbReference type="RefSeq" id="WP_058976363.1">
    <property type="nucleotide sequence ID" value="NZ_BCMS01000001.1"/>
</dbReference>
<organism evidence="2 3">
    <name type="scientific">Deinococcus grandis</name>
    <dbReference type="NCBI Taxonomy" id="57498"/>
    <lineage>
        <taxon>Bacteria</taxon>
        <taxon>Thermotogati</taxon>
        <taxon>Deinococcota</taxon>
        <taxon>Deinococci</taxon>
        <taxon>Deinococcales</taxon>
        <taxon>Deinococcaceae</taxon>
        <taxon>Deinococcus</taxon>
    </lineage>
</organism>
<dbReference type="OrthoDB" id="73979at2"/>
<sequence length="146" mass="15597">MTFTRTLSALVWAFAAILSAALLGLILTGEAGSPQALPVYGILGVMGGLTATLSRLSARVQEGTLSVWLGPGLFRQFYPLTDMAGVNITQIGSPFAVGLRFLPDGWLYSLGGTDFTEVHLRDGRRLLIGLDEVSGLPDALRRALHR</sequence>
<proteinExistence type="predicted"/>
<feature type="transmembrane region" description="Helical" evidence="1">
    <location>
        <begin position="39"/>
        <end position="58"/>
    </location>
</feature>
<keyword evidence="1" id="KW-1133">Transmembrane helix</keyword>
<protein>
    <recommendedName>
        <fullName evidence="4">Bacterial Pleckstrin homology domain-containing protein</fullName>
    </recommendedName>
</protein>
<accession>A0A117DND1</accession>
<keyword evidence="3" id="KW-1185">Reference proteome</keyword>
<reference evidence="3" key="1">
    <citation type="submission" date="2015-11" db="EMBL/GenBank/DDBJ databases">
        <title>Draft Genome Sequence of the Radioresistant Bacterium Deinococcus grandis, Isolated from Freshwater Fish in Japan.</title>
        <authorList>
            <person name="Satoh K."/>
            <person name="Onodera T."/>
            <person name="Omoso K."/>
            <person name="Takeda-Yano K."/>
            <person name="Katayama T."/>
            <person name="Oono Y."/>
            <person name="Narumi I."/>
        </authorList>
    </citation>
    <scope>NUCLEOTIDE SEQUENCE [LARGE SCALE GENOMIC DNA]</scope>
    <source>
        <strain evidence="3">ATCC 43672</strain>
    </source>
</reference>
<keyword evidence="1" id="KW-0812">Transmembrane</keyword>
<evidence type="ECO:0000313" key="2">
    <source>
        <dbReference type="EMBL" id="GAQ21451.1"/>
    </source>
</evidence>
<dbReference type="AlphaFoldDB" id="A0A117DND1"/>
<dbReference type="Proteomes" id="UP000056209">
    <property type="component" value="Unassembled WGS sequence"/>
</dbReference>
<evidence type="ECO:0000256" key="1">
    <source>
        <dbReference type="SAM" id="Phobius"/>
    </source>
</evidence>